<accession>A0A1T4WJB9</accession>
<comment type="catalytic activity">
    <reaction evidence="7">
        <text>alpha-D-xylose = alpha-D-xylulofuranose</text>
        <dbReference type="Rhea" id="RHEA:22816"/>
        <dbReference type="ChEBI" id="CHEBI:28518"/>
        <dbReference type="ChEBI" id="CHEBI:188998"/>
        <dbReference type="EC" id="5.3.1.5"/>
    </reaction>
</comment>
<evidence type="ECO:0000256" key="5">
    <source>
        <dbReference type="ARBA" id="ARBA00023235"/>
    </source>
</evidence>
<evidence type="ECO:0000256" key="6">
    <source>
        <dbReference type="ARBA" id="ARBA00023277"/>
    </source>
</evidence>
<dbReference type="Gene3D" id="3.20.20.150">
    <property type="entry name" value="Divalent-metal-dependent TIM barrel enzymes"/>
    <property type="match status" value="1"/>
</dbReference>
<dbReference type="InterPro" id="IPR001998">
    <property type="entry name" value="Xylose_isomerase"/>
</dbReference>
<dbReference type="InterPro" id="IPR013022">
    <property type="entry name" value="Xyl_isomerase-like_TIM-brl"/>
</dbReference>
<evidence type="ECO:0000256" key="4">
    <source>
        <dbReference type="ARBA" id="ARBA00023211"/>
    </source>
</evidence>
<comment type="similarity">
    <text evidence="7">Belongs to the xylose isomerase family.</text>
</comment>
<organism evidence="10 11">
    <name type="scientific">Prosthecobacter debontii</name>
    <dbReference type="NCBI Taxonomy" id="48467"/>
    <lineage>
        <taxon>Bacteria</taxon>
        <taxon>Pseudomonadati</taxon>
        <taxon>Verrucomicrobiota</taxon>
        <taxon>Verrucomicrobiia</taxon>
        <taxon>Verrucomicrobiales</taxon>
        <taxon>Verrucomicrobiaceae</taxon>
        <taxon>Prosthecobacter</taxon>
    </lineage>
</organism>
<evidence type="ECO:0000256" key="1">
    <source>
        <dbReference type="ARBA" id="ARBA00004496"/>
    </source>
</evidence>
<dbReference type="EMBL" id="FUYE01000001">
    <property type="protein sequence ID" value="SKA76731.1"/>
    <property type="molecule type" value="Genomic_DNA"/>
</dbReference>
<evidence type="ECO:0000256" key="7">
    <source>
        <dbReference type="RuleBase" id="RU000609"/>
    </source>
</evidence>
<keyword evidence="5 7" id="KW-0413">Isomerase</keyword>
<dbReference type="GO" id="GO:0019324">
    <property type="term" value="P:L-lyxose metabolic process"/>
    <property type="evidence" value="ECO:0007669"/>
    <property type="project" value="TreeGrafter"/>
</dbReference>
<keyword evidence="3 7" id="KW-0479">Metal-binding</keyword>
<dbReference type="GO" id="GO:0042732">
    <property type="term" value="P:D-xylose metabolic process"/>
    <property type="evidence" value="ECO:0007669"/>
    <property type="project" value="UniProtKB-KW"/>
</dbReference>
<dbReference type="AlphaFoldDB" id="A0A1T4WJB9"/>
<evidence type="ECO:0000313" key="11">
    <source>
        <dbReference type="Proteomes" id="UP000190774"/>
    </source>
</evidence>
<dbReference type="GO" id="GO:0046872">
    <property type="term" value="F:metal ion binding"/>
    <property type="evidence" value="ECO:0007669"/>
    <property type="project" value="UniProtKB-KW"/>
</dbReference>
<dbReference type="Proteomes" id="UP000190774">
    <property type="component" value="Unassembled WGS sequence"/>
</dbReference>
<dbReference type="InterPro" id="IPR050337">
    <property type="entry name" value="L-rhamnose_isomerase"/>
</dbReference>
<gene>
    <name evidence="10" type="ORF">SAMN02745166_00235</name>
</gene>
<evidence type="ECO:0000313" key="10">
    <source>
        <dbReference type="EMBL" id="SKA76731.1"/>
    </source>
</evidence>
<dbReference type="InterPro" id="IPR036237">
    <property type="entry name" value="Xyl_isomerase-like_sf"/>
</dbReference>
<dbReference type="PRINTS" id="PR00688">
    <property type="entry name" value="XYLOSISMRASE"/>
</dbReference>
<reference evidence="11" key="1">
    <citation type="submission" date="2017-02" db="EMBL/GenBank/DDBJ databases">
        <authorList>
            <person name="Varghese N."/>
            <person name="Submissions S."/>
        </authorList>
    </citation>
    <scope>NUCLEOTIDE SEQUENCE [LARGE SCALE GENOMIC DNA]</scope>
    <source>
        <strain evidence="11">ATCC 700200</strain>
    </source>
</reference>
<evidence type="ECO:0000259" key="9">
    <source>
        <dbReference type="Pfam" id="PF01261"/>
    </source>
</evidence>
<feature type="domain" description="Xylose isomerase-like TIM barrel" evidence="9">
    <location>
        <begin position="63"/>
        <end position="299"/>
    </location>
</feature>
<keyword evidence="7" id="KW-0859">Xylose metabolism</keyword>
<protein>
    <recommendedName>
        <fullName evidence="7">Xylose isomerase</fullName>
        <ecNumber evidence="7">5.3.1.5</ecNumber>
    </recommendedName>
</protein>
<keyword evidence="2" id="KW-0963">Cytoplasm</keyword>
<evidence type="ECO:0000256" key="8">
    <source>
        <dbReference type="RuleBase" id="RU000610"/>
    </source>
</evidence>
<evidence type="ECO:0000256" key="3">
    <source>
        <dbReference type="ARBA" id="ARBA00022723"/>
    </source>
</evidence>
<dbReference type="PANTHER" id="PTHR30268">
    <property type="entry name" value="L-RHAMNOSE ISOMERASE"/>
    <property type="match status" value="1"/>
</dbReference>
<dbReference type="PANTHER" id="PTHR30268:SF0">
    <property type="entry name" value="L-RHAMNOSE ISOMERASE"/>
    <property type="match status" value="1"/>
</dbReference>
<keyword evidence="4" id="KW-0464">Manganese</keyword>
<evidence type="ECO:0000256" key="2">
    <source>
        <dbReference type="ARBA" id="ARBA00022490"/>
    </source>
</evidence>
<comment type="subcellular location">
    <subcellularLocation>
        <location evidence="1 8">Cytoplasm</location>
    </subcellularLocation>
</comment>
<proteinExistence type="inferred from homology"/>
<dbReference type="GO" id="GO:0009045">
    <property type="term" value="F:xylose isomerase activity"/>
    <property type="evidence" value="ECO:0007669"/>
    <property type="project" value="UniProtKB-EC"/>
</dbReference>
<name>A0A1T4WJB9_9BACT</name>
<dbReference type="SUPFAM" id="SSF51658">
    <property type="entry name" value="Xylose isomerase-like"/>
    <property type="match status" value="1"/>
</dbReference>
<dbReference type="GO" id="GO:0005737">
    <property type="term" value="C:cytoplasm"/>
    <property type="evidence" value="ECO:0007669"/>
    <property type="project" value="UniProtKB-SubCell"/>
</dbReference>
<keyword evidence="6 7" id="KW-0119">Carbohydrate metabolism</keyword>
<dbReference type="Pfam" id="PF01261">
    <property type="entry name" value="AP_endonuc_2"/>
    <property type="match status" value="1"/>
</dbReference>
<sequence length="371" mass="41853">MIVPFFETADVERNLGATLKTALHMSTPTNYRFSFGPWNISEGADPFGTEVRAVFPHEEKFALYRPLGFEGVQFHDDDVVPGMDDLTPDQIAKKSGEVKAMLANQGLIPEFVAPRLWFAEQTTDGAYTSNSASDRDYAWDRTKKCIDIARSIDCKAIVLWLSREGTYIREAKDARLAYQRILDTVNAMLDYDKEIEIWIEPKPNEPTDQAYVPTIGHAVALAYASSDHKRVKGLIESAHAILAGLDPSDEMAFALAHDKLGSVHLNDQNGLKYDQDKNFGGANLRVAFNQVRVLEEAGYGKRGEFIGLDVKAMRTQRGCPVTDHLKYSREIFMHLVDKVRSVDNNLIQQFRDARDYEALELYVMKHLMGLQ</sequence>
<comment type="subunit">
    <text evidence="8">Homotetramer.</text>
</comment>
<dbReference type="GO" id="GO:0019301">
    <property type="term" value="P:rhamnose catabolic process"/>
    <property type="evidence" value="ECO:0007669"/>
    <property type="project" value="TreeGrafter"/>
</dbReference>
<dbReference type="EC" id="5.3.1.5" evidence="7"/>
<dbReference type="GO" id="GO:0008740">
    <property type="term" value="F:L-rhamnose isomerase activity"/>
    <property type="evidence" value="ECO:0007669"/>
    <property type="project" value="TreeGrafter"/>
</dbReference>
<keyword evidence="11" id="KW-1185">Reference proteome</keyword>
<dbReference type="PROSITE" id="PS51415">
    <property type="entry name" value="XYLOSE_ISOMERASE"/>
    <property type="match status" value="1"/>
</dbReference>
<dbReference type="STRING" id="48467.SAMN02745166_00235"/>